<dbReference type="Proteomes" id="UP000597444">
    <property type="component" value="Unassembled WGS sequence"/>
</dbReference>
<keyword evidence="2" id="KW-1185">Reference proteome</keyword>
<gene>
    <name evidence="1" type="ORF">KSF_095930</name>
</gene>
<comment type="caution">
    <text evidence="1">The sequence shown here is derived from an EMBL/GenBank/DDBJ whole genome shotgun (WGS) entry which is preliminary data.</text>
</comment>
<accession>A0A8J3IW17</accession>
<organism evidence="1 2">
    <name type="scientific">Reticulibacter mediterranei</name>
    <dbReference type="NCBI Taxonomy" id="2778369"/>
    <lineage>
        <taxon>Bacteria</taxon>
        <taxon>Bacillati</taxon>
        <taxon>Chloroflexota</taxon>
        <taxon>Ktedonobacteria</taxon>
        <taxon>Ktedonobacterales</taxon>
        <taxon>Reticulibacteraceae</taxon>
        <taxon>Reticulibacter</taxon>
    </lineage>
</organism>
<dbReference type="RefSeq" id="WP_220210187.1">
    <property type="nucleotide sequence ID" value="NZ_BNJK01000002.1"/>
</dbReference>
<protein>
    <submittedName>
        <fullName evidence="1">Uncharacterized protein</fullName>
    </submittedName>
</protein>
<evidence type="ECO:0000313" key="2">
    <source>
        <dbReference type="Proteomes" id="UP000597444"/>
    </source>
</evidence>
<reference evidence="1" key="1">
    <citation type="submission" date="2020-10" db="EMBL/GenBank/DDBJ databases">
        <title>Taxonomic study of unclassified bacteria belonging to the class Ktedonobacteria.</title>
        <authorList>
            <person name="Yabe S."/>
            <person name="Wang C.M."/>
            <person name="Zheng Y."/>
            <person name="Sakai Y."/>
            <person name="Cavaletti L."/>
            <person name="Monciardini P."/>
            <person name="Donadio S."/>
        </authorList>
    </citation>
    <scope>NUCLEOTIDE SEQUENCE</scope>
    <source>
        <strain evidence="1">ID150040</strain>
    </source>
</reference>
<dbReference type="AlphaFoldDB" id="A0A8J3IW17"/>
<sequence>MPILLISQRQHDIVAVTTAFSEMPTRFYVVENHQVILDGFSDDVLRHDADELLGIPGGPYRMPTPAEQEQFARAQQAKGMIQEGHDA</sequence>
<name>A0A8J3IW17_9CHLR</name>
<evidence type="ECO:0000313" key="1">
    <source>
        <dbReference type="EMBL" id="GHO99545.1"/>
    </source>
</evidence>
<proteinExistence type="predicted"/>
<dbReference type="EMBL" id="BNJK01000002">
    <property type="protein sequence ID" value="GHO99545.1"/>
    <property type="molecule type" value="Genomic_DNA"/>
</dbReference>